<name>A0AAE9BZU8_9CAUD</name>
<dbReference type="Proteomes" id="UP000827952">
    <property type="component" value="Segment"/>
</dbReference>
<sequence length="57" mass="6635">MVKSAKDLEIGDRFVGGSGDWRIVRSISFRFMCVLIRDEREILHLYLHDDLVAVKDI</sequence>
<gene>
    <name evidence="1" type="ORF">vBAfaPQDWS595_54</name>
</gene>
<accession>A0AAE9BZU8</accession>
<evidence type="ECO:0000313" key="2">
    <source>
        <dbReference type="Proteomes" id="UP000827952"/>
    </source>
</evidence>
<evidence type="ECO:0000313" key="1">
    <source>
        <dbReference type="EMBL" id="UCR75538.1"/>
    </source>
</evidence>
<organism evidence="1 2">
    <name type="scientific">Alcaligenes phage vB_Af_QDWS595</name>
    <dbReference type="NCBI Taxonomy" id="2877946"/>
    <lineage>
        <taxon>Viruses</taxon>
        <taxon>Duplodnaviria</taxon>
        <taxon>Heunggongvirae</taxon>
        <taxon>Uroviricota</taxon>
        <taxon>Caudoviricetes</taxon>
        <taxon>Schitoviridae</taxon>
        <taxon>Petruschkyvirus</taxon>
        <taxon>Petruschkyvirus QDWS595</taxon>
    </lineage>
</organism>
<protein>
    <submittedName>
        <fullName evidence="1">Uncharacterized protein</fullName>
    </submittedName>
</protein>
<proteinExistence type="predicted"/>
<dbReference type="EMBL" id="OK149171">
    <property type="protein sequence ID" value="UCR75538.1"/>
    <property type="molecule type" value="Genomic_DNA"/>
</dbReference>
<keyword evidence="2" id="KW-1185">Reference proteome</keyword>
<reference evidence="1" key="1">
    <citation type="submission" date="2021-09" db="EMBL/GenBank/DDBJ databases">
        <title>Complete genome analysis of a novel Alcaligenes phage vB_Af_QDWS595.</title>
        <authorList>
            <person name="Jing Y."/>
            <person name="Wang J."/>
        </authorList>
    </citation>
    <scope>NUCLEOTIDE SEQUENCE</scope>
</reference>